<dbReference type="Gene3D" id="1.10.437.10">
    <property type="entry name" value="Blc2-like"/>
    <property type="match status" value="1"/>
</dbReference>
<feature type="domain" description="Bcl-2 Bcl-2 homology region 1-3" evidence="3">
    <location>
        <begin position="41"/>
        <end position="135"/>
    </location>
</feature>
<dbReference type="GO" id="GO:0051400">
    <property type="term" value="F:BH domain binding"/>
    <property type="evidence" value="ECO:0007669"/>
    <property type="project" value="TreeGrafter"/>
</dbReference>
<comment type="similarity">
    <text evidence="1">Belongs to the Bcl-2 family.</text>
</comment>
<dbReference type="InterPro" id="IPR002475">
    <property type="entry name" value="Bcl2-like"/>
</dbReference>
<dbReference type="GeneTree" id="ENSGT01130000278292"/>
<dbReference type="SUPFAM" id="SSF56854">
    <property type="entry name" value="Bcl-2 inhibitors of programmed cell death"/>
    <property type="match status" value="1"/>
</dbReference>
<dbReference type="Proteomes" id="UP000314986">
    <property type="component" value="Unassembled WGS sequence"/>
</dbReference>
<reference evidence="4" key="5">
    <citation type="submission" date="2025-09" db="UniProtKB">
        <authorList>
            <consortium name="Ensembl"/>
        </authorList>
    </citation>
    <scope>IDENTIFICATION</scope>
</reference>
<dbReference type="GO" id="GO:0097192">
    <property type="term" value="P:extrinsic apoptotic signaling pathway in absence of ligand"/>
    <property type="evidence" value="ECO:0007669"/>
    <property type="project" value="TreeGrafter"/>
</dbReference>
<dbReference type="GO" id="GO:0015267">
    <property type="term" value="F:channel activity"/>
    <property type="evidence" value="ECO:0007669"/>
    <property type="project" value="TreeGrafter"/>
</dbReference>
<keyword evidence="5" id="KW-1185">Reference proteome</keyword>
<reference evidence="4" key="4">
    <citation type="submission" date="2025-08" db="UniProtKB">
        <authorList>
            <consortium name="Ensembl"/>
        </authorList>
    </citation>
    <scope>IDENTIFICATION</scope>
</reference>
<dbReference type="InParanoid" id="A0A4W3KFA8"/>
<dbReference type="AlphaFoldDB" id="A0A4W3KFA8"/>
<dbReference type="PRINTS" id="PR01862">
    <property type="entry name" value="BCL2FAMILY"/>
</dbReference>
<dbReference type="STRING" id="7868.ENSCMIP00000045190"/>
<evidence type="ECO:0000256" key="2">
    <source>
        <dbReference type="ARBA" id="ARBA00022703"/>
    </source>
</evidence>
<name>A0A4W3KFA8_CALMI</name>
<sequence length="170" mass="19103">FIMERLSRSTEQFGVSLANLGPFPQDTGTAHPHLKGMSDSLRRIGDLLSNDTKLQQGIAHMSDCSKETFFKVAEEVFSDGVVNWGRVVMLFIFACILVLKALTQSIPNIIQTVISWTMEFMQRYVLQWIQNHGGWVSDHLTTTTTNYIAIYAALFTPGQVRTTQGAYILI</sequence>
<evidence type="ECO:0000259" key="3">
    <source>
        <dbReference type="SMART" id="SM00337"/>
    </source>
</evidence>
<dbReference type="InterPro" id="IPR036834">
    <property type="entry name" value="Bcl-2-like_sf"/>
</dbReference>
<dbReference type="PROSITE" id="PS50062">
    <property type="entry name" value="BCL2_FAMILY"/>
    <property type="match status" value="1"/>
</dbReference>
<dbReference type="SMART" id="SM00337">
    <property type="entry name" value="BCL"/>
    <property type="match status" value="1"/>
</dbReference>
<dbReference type="InterPro" id="IPR046371">
    <property type="entry name" value="Bcl-2_BH1-3"/>
</dbReference>
<evidence type="ECO:0000313" key="4">
    <source>
        <dbReference type="Ensembl" id="ENSCMIP00000045190.1"/>
    </source>
</evidence>
<dbReference type="GO" id="GO:0008053">
    <property type="term" value="P:mitochondrial fusion"/>
    <property type="evidence" value="ECO:0007669"/>
    <property type="project" value="TreeGrafter"/>
</dbReference>
<reference evidence="5" key="1">
    <citation type="journal article" date="2006" name="Science">
        <title>Ancient noncoding elements conserved in the human genome.</title>
        <authorList>
            <person name="Venkatesh B."/>
            <person name="Kirkness E.F."/>
            <person name="Loh Y.H."/>
            <person name="Halpern A.L."/>
            <person name="Lee A.P."/>
            <person name="Johnson J."/>
            <person name="Dandona N."/>
            <person name="Viswanathan L.D."/>
            <person name="Tay A."/>
            <person name="Venter J.C."/>
            <person name="Strausberg R.L."/>
            <person name="Brenner S."/>
        </authorList>
    </citation>
    <scope>NUCLEOTIDE SEQUENCE [LARGE SCALE GENOMIC DNA]</scope>
</reference>
<dbReference type="PANTHER" id="PTHR11256">
    <property type="entry name" value="BCL-2 RELATED"/>
    <property type="match status" value="1"/>
</dbReference>
<dbReference type="PANTHER" id="PTHR11256:SF42">
    <property type="entry name" value="APOPTOSIS REGULATOR BAX"/>
    <property type="match status" value="1"/>
</dbReference>
<dbReference type="Ensembl" id="ENSCMIT00000045836.1">
    <property type="protein sequence ID" value="ENSCMIP00000045190.1"/>
    <property type="gene ID" value="ENSCMIG00000018667.1"/>
</dbReference>
<dbReference type="GO" id="GO:0008630">
    <property type="term" value="P:intrinsic apoptotic signaling pathway in response to DNA damage"/>
    <property type="evidence" value="ECO:0007669"/>
    <property type="project" value="TreeGrafter"/>
</dbReference>
<dbReference type="InterPro" id="IPR026298">
    <property type="entry name" value="Bcl-2_fam"/>
</dbReference>
<proteinExistence type="inferred from homology"/>
<reference evidence="5" key="2">
    <citation type="journal article" date="2007" name="PLoS Biol.">
        <title>Survey sequencing and comparative analysis of the elephant shark (Callorhinchus milii) genome.</title>
        <authorList>
            <person name="Venkatesh B."/>
            <person name="Kirkness E.F."/>
            <person name="Loh Y.H."/>
            <person name="Halpern A.L."/>
            <person name="Lee A.P."/>
            <person name="Johnson J."/>
            <person name="Dandona N."/>
            <person name="Viswanathan L.D."/>
            <person name="Tay A."/>
            <person name="Venter J.C."/>
            <person name="Strausberg R.L."/>
            <person name="Brenner S."/>
        </authorList>
    </citation>
    <scope>NUCLEOTIDE SEQUENCE [LARGE SCALE GENOMIC DNA]</scope>
</reference>
<dbReference type="CDD" id="cd06845">
    <property type="entry name" value="Bcl-2_like"/>
    <property type="match status" value="1"/>
</dbReference>
<accession>A0A4W3KFA8</accession>
<keyword evidence="2" id="KW-0053">Apoptosis</keyword>
<evidence type="ECO:0000256" key="1">
    <source>
        <dbReference type="ARBA" id="ARBA00009458"/>
    </source>
</evidence>
<dbReference type="Pfam" id="PF00452">
    <property type="entry name" value="Bcl-2"/>
    <property type="match status" value="1"/>
</dbReference>
<dbReference type="GO" id="GO:0005741">
    <property type="term" value="C:mitochondrial outer membrane"/>
    <property type="evidence" value="ECO:0007669"/>
    <property type="project" value="TreeGrafter"/>
</dbReference>
<organism evidence="4 5">
    <name type="scientific">Callorhinchus milii</name>
    <name type="common">Ghost shark</name>
    <dbReference type="NCBI Taxonomy" id="7868"/>
    <lineage>
        <taxon>Eukaryota</taxon>
        <taxon>Metazoa</taxon>
        <taxon>Chordata</taxon>
        <taxon>Craniata</taxon>
        <taxon>Vertebrata</taxon>
        <taxon>Chondrichthyes</taxon>
        <taxon>Holocephali</taxon>
        <taxon>Chimaeriformes</taxon>
        <taxon>Callorhinchidae</taxon>
        <taxon>Callorhinchus</taxon>
    </lineage>
</organism>
<dbReference type="GO" id="GO:0042981">
    <property type="term" value="P:regulation of apoptotic process"/>
    <property type="evidence" value="ECO:0007669"/>
    <property type="project" value="InterPro"/>
</dbReference>
<protein>
    <submittedName>
        <fullName evidence="4">Apoptosis regulator BAX-like</fullName>
    </submittedName>
</protein>
<reference evidence="5" key="3">
    <citation type="journal article" date="2014" name="Nature">
        <title>Elephant shark genome provides unique insights into gnathostome evolution.</title>
        <authorList>
            <consortium name="International Elephant Shark Genome Sequencing Consortium"/>
            <person name="Venkatesh B."/>
            <person name="Lee A.P."/>
            <person name="Ravi V."/>
            <person name="Maurya A.K."/>
            <person name="Lian M.M."/>
            <person name="Swann J.B."/>
            <person name="Ohta Y."/>
            <person name="Flajnik M.F."/>
            <person name="Sutoh Y."/>
            <person name="Kasahara M."/>
            <person name="Hoon S."/>
            <person name="Gangu V."/>
            <person name="Roy S.W."/>
            <person name="Irimia M."/>
            <person name="Korzh V."/>
            <person name="Kondrychyn I."/>
            <person name="Lim Z.W."/>
            <person name="Tay B.H."/>
            <person name="Tohari S."/>
            <person name="Kong K.W."/>
            <person name="Ho S."/>
            <person name="Lorente-Galdos B."/>
            <person name="Quilez J."/>
            <person name="Marques-Bonet T."/>
            <person name="Raney B.J."/>
            <person name="Ingham P.W."/>
            <person name="Tay A."/>
            <person name="Hillier L.W."/>
            <person name="Minx P."/>
            <person name="Boehm T."/>
            <person name="Wilson R.K."/>
            <person name="Brenner S."/>
            <person name="Warren W.C."/>
        </authorList>
    </citation>
    <scope>NUCLEOTIDE SEQUENCE [LARGE SCALE GENOMIC DNA]</scope>
</reference>
<dbReference type="GO" id="GO:0001836">
    <property type="term" value="P:release of cytochrome c from mitochondria"/>
    <property type="evidence" value="ECO:0007669"/>
    <property type="project" value="TreeGrafter"/>
</dbReference>
<evidence type="ECO:0000313" key="5">
    <source>
        <dbReference type="Proteomes" id="UP000314986"/>
    </source>
</evidence>